<keyword evidence="4 5" id="KW-0472">Membrane</keyword>
<organism evidence="7 8">
    <name type="scientific">Hamadaea flava</name>
    <dbReference type="NCBI Taxonomy" id="1742688"/>
    <lineage>
        <taxon>Bacteria</taxon>
        <taxon>Bacillati</taxon>
        <taxon>Actinomycetota</taxon>
        <taxon>Actinomycetes</taxon>
        <taxon>Micromonosporales</taxon>
        <taxon>Micromonosporaceae</taxon>
        <taxon>Hamadaea</taxon>
    </lineage>
</organism>
<evidence type="ECO:0000313" key="7">
    <source>
        <dbReference type="EMBL" id="MFC4134086.1"/>
    </source>
</evidence>
<comment type="subcellular location">
    <subcellularLocation>
        <location evidence="1">Membrane</location>
        <topology evidence="1">Multi-pass membrane protein</topology>
    </subcellularLocation>
</comment>
<evidence type="ECO:0000256" key="1">
    <source>
        <dbReference type="ARBA" id="ARBA00004141"/>
    </source>
</evidence>
<name>A0ABV8LSV6_9ACTN</name>
<feature type="transmembrane region" description="Helical" evidence="5">
    <location>
        <begin position="50"/>
        <end position="74"/>
    </location>
</feature>
<evidence type="ECO:0000256" key="5">
    <source>
        <dbReference type="SAM" id="Phobius"/>
    </source>
</evidence>
<protein>
    <submittedName>
        <fullName evidence="7">RDD family protein</fullName>
    </submittedName>
</protein>
<dbReference type="Proteomes" id="UP001595816">
    <property type="component" value="Unassembled WGS sequence"/>
</dbReference>
<keyword evidence="2 5" id="KW-0812">Transmembrane</keyword>
<evidence type="ECO:0000256" key="2">
    <source>
        <dbReference type="ARBA" id="ARBA00022692"/>
    </source>
</evidence>
<dbReference type="EMBL" id="JBHSAY010000015">
    <property type="protein sequence ID" value="MFC4134086.1"/>
    <property type="molecule type" value="Genomic_DNA"/>
</dbReference>
<dbReference type="Pfam" id="PF06271">
    <property type="entry name" value="RDD"/>
    <property type="match status" value="1"/>
</dbReference>
<accession>A0ABV8LSV6</accession>
<reference evidence="8" key="1">
    <citation type="journal article" date="2019" name="Int. J. Syst. Evol. Microbiol.">
        <title>The Global Catalogue of Microorganisms (GCM) 10K type strain sequencing project: providing services to taxonomists for standard genome sequencing and annotation.</title>
        <authorList>
            <consortium name="The Broad Institute Genomics Platform"/>
            <consortium name="The Broad Institute Genome Sequencing Center for Infectious Disease"/>
            <person name="Wu L."/>
            <person name="Ma J."/>
        </authorList>
    </citation>
    <scope>NUCLEOTIDE SEQUENCE [LARGE SCALE GENOMIC DNA]</scope>
    <source>
        <strain evidence="8">CGMCC 4.7289</strain>
    </source>
</reference>
<dbReference type="RefSeq" id="WP_253761727.1">
    <property type="nucleotide sequence ID" value="NZ_JAMZDZ010000001.1"/>
</dbReference>
<keyword evidence="8" id="KW-1185">Reference proteome</keyword>
<comment type="caution">
    <text evidence="7">The sequence shown here is derived from an EMBL/GenBank/DDBJ whole genome shotgun (WGS) entry which is preliminary data.</text>
</comment>
<proteinExistence type="predicted"/>
<keyword evidence="3 5" id="KW-1133">Transmembrane helix</keyword>
<dbReference type="InterPro" id="IPR010432">
    <property type="entry name" value="RDD"/>
</dbReference>
<feature type="transmembrane region" description="Helical" evidence="5">
    <location>
        <begin position="140"/>
        <end position="158"/>
    </location>
</feature>
<evidence type="ECO:0000256" key="3">
    <source>
        <dbReference type="ARBA" id="ARBA00022989"/>
    </source>
</evidence>
<evidence type="ECO:0000256" key="4">
    <source>
        <dbReference type="ARBA" id="ARBA00023136"/>
    </source>
</evidence>
<gene>
    <name evidence="7" type="ORF">ACFOZ4_26035</name>
</gene>
<sequence>MTTPAPARPKTRLDFAREHAEQLLGPKTAKRLSTFRDGTIFIKAGEGKRFLAWLIDVIAYAVIACLGLAVVAVMYSTGKISAGLLLGLMAAVVVGVPVLYGSFFGDGRALGGVLTGTHLVRNADGSRVGYRACWAMTVRILLLPLLLLAVVAAAFAGGSGGGGGGGSEVRVCVDRAATKRLHAAGIIR</sequence>
<evidence type="ECO:0000313" key="8">
    <source>
        <dbReference type="Proteomes" id="UP001595816"/>
    </source>
</evidence>
<evidence type="ECO:0000259" key="6">
    <source>
        <dbReference type="Pfam" id="PF06271"/>
    </source>
</evidence>
<feature type="domain" description="RDD" evidence="6">
    <location>
        <begin position="44"/>
        <end position="153"/>
    </location>
</feature>
<feature type="transmembrane region" description="Helical" evidence="5">
    <location>
        <begin position="80"/>
        <end position="100"/>
    </location>
</feature>